<feature type="region of interest" description="Disordered" evidence="4">
    <location>
        <begin position="504"/>
        <end position="554"/>
    </location>
</feature>
<dbReference type="InterPro" id="IPR000719">
    <property type="entry name" value="Prot_kinase_dom"/>
</dbReference>
<feature type="domain" description="Protein kinase" evidence="5">
    <location>
        <begin position="205"/>
        <end position="503"/>
    </location>
</feature>
<proteinExistence type="predicted"/>
<dbReference type="GO" id="GO:0005886">
    <property type="term" value="C:plasma membrane"/>
    <property type="evidence" value="ECO:0007669"/>
    <property type="project" value="TreeGrafter"/>
</dbReference>
<dbReference type="PROSITE" id="PS00107">
    <property type="entry name" value="PROTEIN_KINASE_ATP"/>
    <property type="match status" value="1"/>
</dbReference>
<dbReference type="OMA" id="MTQVYES"/>
<dbReference type="PANTHER" id="PTHR27001">
    <property type="entry name" value="OS01G0253100 PROTEIN"/>
    <property type="match status" value="1"/>
</dbReference>
<dbReference type="GO" id="GO:0004672">
    <property type="term" value="F:protein kinase activity"/>
    <property type="evidence" value="ECO:0007669"/>
    <property type="project" value="InterPro"/>
</dbReference>
<dbReference type="InterPro" id="IPR000488">
    <property type="entry name" value="Death_dom"/>
</dbReference>
<feature type="compositionally biased region" description="Polar residues" evidence="4">
    <location>
        <begin position="631"/>
        <end position="646"/>
    </location>
</feature>
<name>A0A3Q3W8C6_MOLML</name>
<dbReference type="GO" id="GO:0005524">
    <property type="term" value="F:ATP binding"/>
    <property type="evidence" value="ECO:0007669"/>
    <property type="project" value="UniProtKB-UniRule"/>
</dbReference>
<feature type="compositionally biased region" description="Pro residues" evidence="4">
    <location>
        <begin position="103"/>
        <end position="128"/>
    </location>
</feature>
<dbReference type="STRING" id="94237.ENSMMOP00000012841"/>
<dbReference type="Pfam" id="PF00069">
    <property type="entry name" value="Pkinase"/>
    <property type="match status" value="1"/>
</dbReference>
<accession>A0A3Q3W8C6</accession>
<dbReference type="AlphaFoldDB" id="A0A3Q3W8C6"/>
<dbReference type="Gene3D" id="3.30.200.20">
    <property type="entry name" value="Phosphorylase Kinase, domain 1"/>
    <property type="match status" value="1"/>
</dbReference>
<keyword evidence="2 3" id="KW-0067">ATP-binding</keyword>
<reference evidence="6" key="1">
    <citation type="submission" date="2025-08" db="UniProtKB">
        <authorList>
            <consortium name="Ensembl"/>
        </authorList>
    </citation>
    <scope>IDENTIFICATION</scope>
</reference>
<evidence type="ECO:0000256" key="2">
    <source>
        <dbReference type="ARBA" id="ARBA00022840"/>
    </source>
</evidence>
<feature type="region of interest" description="Disordered" evidence="4">
    <location>
        <begin position="599"/>
        <end position="684"/>
    </location>
</feature>
<dbReference type="Gene3D" id="1.10.533.10">
    <property type="entry name" value="Death Domain, Fas"/>
    <property type="match status" value="1"/>
</dbReference>
<dbReference type="SUPFAM" id="SSF47986">
    <property type="entry name" value="DEATH domain"/>
    <property type="match status" value="1"/>
</dbReference>
<feature type="compositionally biased region" description="Polar residues" evidence="4">
    <location>
        <begin position="607"/>
        <end position="621"/>
    </location>
</feature>
<protein>
    <recommendedName>
        <fullName evidence="5">Protein kinase domain-containing protein</fullName>
    </recommendedName>
</protein>
<reference evidence="6" key="2">
    <citation type="submission" date="2025-09" db="UniProtKB">
        <authorList>
            <consortium name="Ensembl"/>
        </authorList>
    </citation>
    <scope>IDENTIFICATION</scope>
</reference>
<organism evidence="6 7">
    <name type="scientific">Mola mola</name>
    <name type="common">Ocean sunfish</name>
    <name type="synonym">Tetraodon mola</name>
    <dbReference type="NCBI Taxonomy" id="94237"/>
    <lineage>
        <taxon>Eukaryota</taxon>
        <taxon>Metazoa</taxon>
        <taxon>Chordata</taxon>
        <taxon>Craniata</taxon>
        <taxon>Vertebrata</taxon>
        <taxon>Euteleostomi</taxon>
        <taxon>Actinopterygii</taxon>
        <taxon>Neopterygii</taxon>
        <taxon>Teleostei</taxon>
        <taxon>Neoteleostei</taxon>
        <taxon>Acanthomorphata</taxon>
        <taxon>Eupercaria</taxon>
        <taxon>Tetraodontiformes</taxon>
        <taxon>Molidae</taxon>
        <taxon>Mola</taxon>
    </lineage>
</organism>
<keyword evidence="7" id="KW-1185">Reference proteome</keyword>
<evidence type="ECO:0000256" key="3">
    <source>
        <dbReference type="PROSITE-ProRule" id="PRU10141"/>
    </source>
</evidence>
<dbReference type="Gene3D" id="1.10.510.10">
    <property type="entry name" value="Transferase(Phosphotransferase) domain 1"/>
    <property type="match status" value="1"/>
</dbReference>
<feature type="binding site" evidence="3">
    <location>
        <position position="232"/>
    </location>
    <ligand>
        <name>ATP</name>
        <dbReference type="ChEBI" id="CHEBI:30616"/>
    </ligand>
</feature>
<dbReference type="Pfam" id="PF00531">
    <property type="entry name" value="Death"/>
    <property type="match status" value="1"/>
</dbReference>
<dbReference type="PROSITE" id="PS50011">
    <property type="entry name" value="PROTEIN_KINASE_DOM"/>
    <property type="match status" value="1"/>
</dbReference>
<feature type="compositionally biased region" description="Low complexity" evidence="4">
    <location>
        <begin position="541"/>
        <end position="554"/>
    </location>
</feature>
<evidence type="ECO:0000256" key="4">
    <source>
        <dbReference type="SAM" id="MobiDB-lite"/>
    </source>
</evidence>
<feature type="region of interest" description="Disordered" evidence="4">
    <location>
        <begin position="102"/>
        <end position="178"/>
    </location>
</feature>
<dbReference type="InterPro" id="IPR017441">
    <property type="entry name" value="Protein_kinase_ATP_BS"/>
</dbReference>
<dbReference type="PANTHER" id="PTHR27001:SF939">
    <property type="entry name" value="INTERLEUKIN 1 RECEPTOR ASSOCIATED KINASE 1"/>
    <property type="match status" value="1"/>
</dbReference>
<evidence type="ECO:0000313" key="7">
    <source>
        <dbReference type="Proteomes" id="UP000261620"/>
    </source>
</evidence>
<evidence type="ECO:0000313" key="6">
    <source>
        <dbReference type="Ensembl" id="ENSMMOP00000012841.1"/>
    </source>
</evidence>
<dbReference type="InterPro" id="IPR011009">
    <property type="entry name" value="Kinase-like_dom_sf"/>
</dbReference>
<dbReference type="GO" id="GO:0045087">
    <property type="term" value="P:innate immune response"/>
    <property type="evidence" value="ECO:0007669"/>
    <property type="project" value="UniProtKB-ARBA"/>
</dbReference>
<dbReference type="SUPFAM" id="SSF56112">
    <property type="entry name" value="Protein kinase-like (PK-like)"/>
    <property type="match status" value="1"/>
</dbReference>
<dbReference type="GO" id="GO:0007165">
    <property type="term" value="P:signal transduction"/>
    <property type="evidence" value="ECO:0007669"/>
    <property type="project" value="InterPro"/>
</dbReference>
<dbReference type="PROSITE" id="PS00108">
    <property type="entry name" value="PROTEIN_KINASE_ST"/>
    <property type="match status" value="1"/>
</dbReference>
<keyword evidence="1 3" id="KW-0547">Nucleotide-binding</keyword>
<dbReference type="GO" id="GO:0071345">
    <property type="term" value="P:cellular response to cytokine stimulus"/>
    <property type="evidence" value="ECO:0007669"/>
    <property type="project" value="UniProtKB-ARBA"/>
</dbReference>
<feature type="region of interest" description="Disordered" evidence="4">
    <location>
        <begin position="725"/>
        <end position="756"/>
    </location>
</feature>
<dbReference type="SMART" id="SM00220">
    <property type="entry name" value="S_TKc"/>
    <property type="match status" value="1"/>
</dbReference>
<evidence type="ECO:0000259" key="5">
    <source>
        <dbReference type="PROSITE" id="PS50011"/>
    </source>
</evidence>
<feature type="compositionally biased region" description="Polar residues" evidence="4">
    <location>
        <begin position="654"/>
        <end position="675"/>
    </location>
</feature>
<dbReference type="Proteomes" id="UP000261620">
    <property type="component" value="Unplaced"/>
</dbReference>
<sequence>MSTGDPKGPFLIEIPPLVLWDFCRVMDALSDLDWTRFASVVLEDQTAVRLAERRERRTEYVMNQWGNRNGRVSELINLLEHLQLLRPRDVILAWVSSLKPYTPAAPPPPPPPLPPPPPAVAAQLPPPRLEVSQFSPPPKPPKPQITSSNACELIHEGGGRQLPRPAPPPSSLLSDHHPPSAAEALCSSGVMCWSHEEVCVGTEGFSHSLQVGEGGFGVVYKATLKKTVYAVKRLKQDCLLDWSLLKESFQTEVEKLSKYRHPNVIELLGFSEGPGSLCLIYSYMDKRSLEHQLHNECAFLSWSQRVSVVKGASTALQFLHCPPKGHTPLIHGDVKSSNILLDCHMTAKLGDFGLAQFVSQGSSGRSVSQTTSVGQTATIRGTLAYLPDEYVRDGKLGTAVDVYSFGVVLLEVLTGRRALDKDKKSGEKYLKDLVDEVEDSPAGSSEAAWRKQLDHQLIAGGVSETAGCMEMAALACRCLDRNRKRRPAMTKVFDKLQDIHNMVRKRDSSSCQSLPRPILPKDSSLESISQGMSKLGPLEDTYQPSYSSQSSSSSSSFSSLASAHPLHSFSSLSSTSSSLPVSPSSFVCPCETDESRGFSQYDLRSQVRANGTSSRSLSPSTRDQDLAATRPSGSPLSQPSVPTEDQYNFPPQPSNTIWRSSLTGAPVGSDTSAHNTAGAPESVSPVRSLQSLFPRPSVVMNPIKQHFLHKKVLYEEGRIQTPELLSSDDIYGGTTSAEFRGPEESDELDYLPAKHQ</sequence>
<dbReference type="InterPro" id="IPR011029">
    <property type="entry name" value="DEATH-like_dom_sf"/>
</dbReference>
<dbReference type="InterPro" id="IPR008271">
    <property type="entry name" value="Ser/Thr_kinase_AS"/>
</dbReference>
<evidence type="ECO:0000256" key="1">
    <source>
        <dbReference type="ARBA" id="ARBA00022741"/>
    </source>
</evidence>
<dbReference type="Ensembl" id="ENSMMOT00000013053.1">
    <property type="protein sequence ID" value="ENSMMOP00000012841.1"/>
    <property type="gene ID" value="ENSMMOG00000009872.1"/>
</dbReference>